<dbReference type="RefSeq" id="WP_211602182.1">
    <property type="nucleotide sequence ID" value="NZ_JAGSNF010000008.1"/>
</dbReference>
<evidence type="ECO:0000313" key="2">
    <source>
        <dbReference type="EMBL" id="MBR7742961.1"/>
    </source>
</evidence>
<keyword evidence="1" id="KW-1133">Transmembrane helix</keyword>
<dbReference type="AlphaFoldDB" id="A0A941D7L2"/>
<evidence type="ECO:0008006" key="4">
    <source>
        <dbReference type="Google" id="ProtNLM"/>
    </source>
</evidence>
<comment type="caution">
    <text evidence="2">The sequence shown here is derived from an EMBL/GenBank/DDBJ whole genome shotgun (WGS) entry which is preliminary data.</text>
</comment>
<feature type="transmembrane region" description="Helical" evidence="1">
    <location>
        <begin position="418"/>
        <end position="436"/>
    </location>
</feature>
<dbReference type="EMBL" id="JAGSNF010000008">
    <property type="protein sequence ID" value="MBR7742961.1"/>
    <property type="molecule type" value="Genomic_DNA"/>
</dbReference>
<evidence type="ECO:0000256" key="1">
    <source>
        <dbReference type="SAM" id="Phobius"/>
    </source>
</evidence>
<protein>
    <recommendedName>
        <fullName evidence="4">Glycosyl transferase</fullName>
    </recommendedName>
</protein>
<name>A0A941D7L2_9MICO</name>
<keyword evidence="1" id="KW-0472">Membrane</keyword>
<sequence length="698" mass="74145">MTWSLLGALVVVTVLSAAAWWLGRQDERPEPARDAADPTLPLAPFGYRMAQVDDVVLRLRRRIAERDDEIARLRASDDQDRPARTLAPPPPMAVQVVADAEEPPPRPRPATGPALVAGRPPPWRRAELAVPLAHLLVALYVLQDLVTAVRTGHLSQGVQDQQAFEWYLGASAHNVLTLSNPLLSDLQNFPDGVNLMANAAVVGLGLPLTPLTVLAGPQVTFVVVELLGLSLTATAWYWLLRRRLPVHPAAAFAASLLAGFGPGMVSHANGHPNFVVQALVPVILDRLLRLVAGRRPVRDGVVLGLLVAWQVLVGEEVLLLAAVGFAVGGAVLLAHRGTCRRLRPRPAARGLGTGVLVALAVVAFPLWWQFFGPQSYTSLWHPPAGNDLAALWGRATRTVGADPWASAALSMNRTEENAFFGVPLWLAAGLVTVVLWRVVLVRALAAVVLVSCWLSLGEELTLHGTPLGIPGPGVLLEQVPVVENVLPTRFALVALPAFAALLALGVEAVRRAVDAWLGDEGPGVLVCVLAGAVALAPLVPTPLVVDPRDPVPAFFADGTWQEHVDDGAVLAAPPPNVADTRALEWQAEARWGFPVVAGYFVGPDGTPERGGRYGAAPTALSQWMLEIARDDVPATATEEQRRQFRADLRDGRVDAVVLPEGRPAEAALLASLTSAFGPPEAVGGVYVWDAQEVTGGAG</sequence>
<feature type="transmembrane region" description="Helical" evidence="1">
    <location>
        <begin position="246"/>
        <end position="265"/>
    </location>
</feature>
<feature type="transmembrane region" description="Helical" evidence="1">
    <location>
        <begin position="347"/>
        <end position="368"/>
    </location>
</feature>
<feature type="transmembrane region" description="Helical" evidence="1">
    <location>
        <begin position="521"/>
        <end position="539"/>
    </location>
</feature>
<accession>A0A941D7L2</accession>
<keyword evidence="1" id="KW-0812">Transmembrane</keyword>
<feature type="transmembrane region" description="Helical" evidence="1">
    <location>
        <begin position="317"/>
        <end position="335"/>
    </location>
</feature>
<proteinExistence type="predicted"/>
<gene>
    <name evidence="2" type="ORF">KC207_06635</name>
</gene>
<feature type="transmembrane region" description="Helical" evidence="1">
    <location>
        <begin position="443"/>
        <end position="462"/>
    </location>
</feature>
<reference evidence="2" key="1">
    <citation type="submission" date="2021-04" db="EMBL/GenBank/DDBJ databases">
        <title>Phycicoccus avicenniae sp. nov., a novel endophytic actinomycetes isolated from branch of Avicennia mariana.</title>
        <authorList>
            <person name="Tuo L."/>
        </authorList>
    </citation>
    <scope>NUCLEOTIDE SEQUENCE</scope>
    <source>
        <strain evidence="2">BSK3Z-2</strain>
    </source>
</reference>
<feature type="transmembrane region" description="Helical" evidence="1">
    <location>
        <begin position="219"/>
        <end position="239"/>
    </location>
</feature>
<evidence type="ECO:0000313" key="3">
    <source>
        <dbReference type="Proteomes" id="UP000677016"/>
    </source>
</evidence>
<dbReference type="Proteomes" id="UP000677016">
    <property type="component" value="Unassembled WGS sequence"/>
</dbReference>
<feature type="transmembrane region" description="Helical" evidence="1">
    <location>
        <begin position="490"/>
        <end position="509"/>
    </location>
</feature>
<organism evidence="2 3">
    <name type="scientific">Phycicoccus avicenniae</name>
    <dbReference type="NCBI Taxonomy" id="2828860"/>
    <lineage>
        <taxon>Bacteria</taxon>
        <taxon>Bacillati</taxon>
        <taxon>Actinomycetota</taxon>
        <taxon>Actinomycetes</taxon>
        <taxon>Micrococcales</taxon>
        <taxon>Intrasporangiaceae</taxon>
        <taxon>Phycicoccus</taxon>
    </lineage>
</organism>
<keyword evidence="3" id="KW-1185">Reference proteome</keyword>